<dbReference type="PANTHER" id="PTHR21028:SF2">
    <property type="entry name" value="CYTH DOMAIN-CONTAINING PROTEIN"/>
    <property type="match status" value="1"/>
</dbReference>
<dbReference type="PROSITE" id="PS51707">
    <property type="entry name" value="CYTH"/>
    <property type="match status" value="1"/>
</dbReference>
<dbReference type="Proteomes" id="UP000569092">
    <property type="component" value="Unassembled WGS sequence"/>
</dbReference>
<name>A0A7W8N5P5_9BACT</name>
<dbReference type="CDD" id="cd07890">
    <property type="entry name" value="CYTH-like_AC_IV-like"/>
    <property type="match status" value="1"/>
</dbReference>
<evidence type="ECO:0000259" key="1">
    <source>
        <dbReference type="PROSITE" id="PS51707"/>
    </source>
</evidence>
<dbReference type="EC" id="4.6.1.1" evidence="2"/>
<dbReference type="Gene3D" id="2.40.320.10">
    <property type="entry name" value="Hypothetical Protein Pfu-838710-001"/>
    <property type="match status" value="1"/>
</dbReference>
<organism evidence="2 3">
    <name type="scientific">Tunturiibacter lichenicola</name>
    <dbReference type="NCBI Taxonomy" id="2051959"/>
    <lineage>
        <taxon>Bacteria</taxon>
        <taxon>Pseudomonadati</taxon>
        <taxon>Acidobacteriota</taxon>
        <taxon>Terriglobia</taxon>
        <taxon>Terriglobales</taxon>
        <taxon>Acidobacteriaceae</taxon>
        <taxon>Tunturiibacter</taxon>
    </lineage>
</organism>
<gene>
    <name evidence="2" type="ORF">HDF10_003799</name>
</gene>
<dbReference type="PANTHER" id="PTHR21028">
    <property type="entry name" value="SI:CH211-156B7.4"/>
    <property type="match status" value="1"/>
</dbReference>
<protein>
    <submittedName>
        <fullName evidence="2">Adenylate cyclase class 2</fullName>
        <ecNumber evidence="2">4.6.1.1</ecNumber>
    </submittedName>
</protein>
<dbReference type="GO" id="GO:0004016">
    <property type="term" value="F:adenylate cyclase activity"/>
    <property type="evidence" value="ECO:0007669"/>
    <property type="project" value="UniProtKB-EC"/>
</dbReference>
<feature type="domain" description="CYTH" evidence="1">
    <location>
        <begin position="3"/>
        <end position="179"/>
    </location>
</feature>
<keyword evidence="2" id="KW-0456">Lyase</keyword>
<evidence type="ECO:0000313" key="2">
    <source>
        <dbReference type="EMBL" id="MBB5345798.1"/>
    </source>
</evidence>
<dbReference type="AlphaFoldDB" id="A0A7W8N5P5"/>
<accession>A0A7W8N5P5</accession>
<dbReference type="Pfam" id="PF01928">
    <property type="entry name" value="CYTH"/>
    <property type="match status" value="1"/>
</dbReference>
<dbReference type="InterPro" id="IPR033469">
    <property type="entry name" value="CYTH-like_dom_sf"/>
</dbReference>
<evidence type="ECO:0000313" key="3">
    <source>
        <dbReference type="Proteomes" id="UP000569092"/>
    </source>
</evidence>
<reference evidence="2 3" key="1">
    <citation type="submission" date="2020-08" db="EMBL/GenBank/DDBJ databases">
        <title>Genomic Encyclopedia of Type Strains, Phase IV (KMG-V): Genome sequencing to study the core and pangenomes of soil and plant-associated prokaryotes.</title>
        <authorList>
            <person name="Whitman W."/>
        </authorList>
    </citation>
    <scope>NUCLEOTIDE SEQUENCE [LARGE SCALE GENOMIC DNA]</scope>
    <source>
        <strain evidence="2 3">M8US30</strain>
    </source>
</reference>
<comment type="caution">
    <text evidence="2">The sequence shown here is derived from an EMBL/GenBank/DDBJ whole genome shotgun (WGS) entry which is preliminary data.</text>
</comment>
<proteinExistence type="predicted"/>
<dbReference type="InterPro" id="IPR023577">
    <property type="entry name" value="CYTH_domain"/>
</dbReference>
<dbReference type="InterPro" id="IPR008173">
    <property type="entry name" value="Adenylyl_cyclase_CyaB"/>
</dbReference>
<sequence>MQNSEIELKFPVPDPEALQARLTQLGFHLVTPRTFEHNTLYDTPNRDLRTQRQILRLRQYGSLCTLTHKRLPDQQDPVDTTRYKIRVETETTLAEPEAMAEIFKQLGYLPAFIYEKYRTEWSHSTSPDEVTAHLVLDETPIGIYAELEGPTAWIDQTLAALNIDPATCLTDSYGKLFLDWKQRTVSPAENLTFAEVTSPVLSLS</sequence>
<dbReference type="SMART" id="SM01118">
    <property type="entry name" value="CYTH"/>
    <property type="match status" value="1"/>
</dbReference>
<dbReference type="SUPFAM" id="SSF55154">
    <property type="entry name" value="CYTH-like phosphatases"/>
    <property type="match status" value="1"/>
</dbReference>
<dbReference type="EMBL" id="JACHDZ010000007">
    <property type="protein sequence ID" value="MBB5345798.1"/>
    <property type="molecule type" value="Genomic_DNA"/>
</dbReference>